<evidence type="ECO:0000256" key="7">
    <source>
        <dbReference type="ARBA" id="ARBA00022958"/>
    </source>
</evidence>
<evidence type="ECO:0000313" key="15">
    <source>
        <dbReference type="Proteomes" id="UP001501842"/>
    </source>
</evidence>
<evidence type="ECO:0000256" key="3">
    <source>
        <dbReference type="ARBA" id="ARBA00022448"/>
    </source>
</evidence>
<gene>
    <name evidence="14" type="ORF">GCM10010439_02890</name>
</gene>
<keyword evidence="8 13" id="KW-1133">Transmembrane helix</keyword>
<keyword evidence="15" id="KW-1185">Reference proteome</keyword>
<dbReference type="PANTHER" id="PTHR31462:SF5">
    <property type="entry name" value="ENDOSOMAL_LYSOSOMAL PROTON CHANNEL TMEM175"/>
    <property type="match status" value="1"/>
</dbReference>
<proteinExistence type="inferred from homology"/>
<dbReference type="PANTHER" id="PTHR31462">
    <property type="entry name" value="ENDOSOMAL/LYSOSOMAL POTASSIUM CHANNEL TMEM175"/>
    <property type="match status" value="1"/>
</dbReference>
<reference evidence="14 15" key="1">
    <citation type="journal article" date="2019" name="Int. J. Syst. Evol. Microbiol.">
        <title>The Global Catalogue of Microorganisms (GCM) 10K type strain sequencing project: providing services to taxonomists for standard genome sequencing and annotation.</title>
        <authorList>
            <consortium name="The Broad Institute Genomics Platform"/>
            <consortium name="The Broad Institute Genome Sequencing Center for Infectious Disease"/>
            <person name="Wu L."/>
            <person name="Ma J."/>
        </authorList>
    </citation>
    <scope>NUCLEOTIDE SEQUENCE [LARGE SCALE GENOMIC DNA]</scope>
    <source>
        <strain evidence="14 15">JCM 8201</strain>
    </source>
</reference>
<dbReference type="InterPro" id="IPR010617">
    <property type="entry name" value="TMEM175-like"/>
</dbReference>
<feature type="transmembrane region" description="Helical" evidence="13">
    <location>
        <begin position="52"/>
        <end position="71"/>
    </location>
</feature>
<evidence type="ECO:0000256" key="10">
    <source>
        <dbReference type="ARBA" id="ARBA00023136"/>
    </source>
</evidence>
<accession>A0ABN3TTZ0</accession>
<feature type="transmembrane region" description="Helical" evidence="13">
    <location>
        <begin position="83"/>
        <end position="104"/>
    </location>
</feature>
<keyword evidence="6" id="KW-0631">Potassium channel</keyword>
<keyword evidence="11" id="KW-0407">Ion channel</keyword>
<keyword evidence="9" id="KW-0406">Ion transport</keyword>
<evidence type="ECO:0000256" key="11">
    <source>
        <dbReference type="ARBA" id="ARBA00023303"/>
    </source>
</evidence>
<evidence type="ECO:0000256" key="13">
    <source>
        <dbReference type="SAM" id="Phobius"/>
    </source>
</evidence>
<comment type="similarity">
    <text evidence="2">Belongs to the TMEM175 family.</text>
</comment>
<keyword evidence="4" id="KW-0633">Potassium transport</keyword>
<evidence type="ECO:0000256" key="8">
    <source>
        <dbReference type="ARBA" id="ARBA00022989"/>
    </source>
</evidence>
<keyword evidence="5 13" id="KW-0812">Transmembrane</keyword>
<comment type="caution">
    <text evidence="14">The sequence shown here is derived from an EMBL/GenBank/DDBJ whole genome shotgun (WGS) entry which is preliminary data.</text>
</comment>
<evidence type="ECO:0000256" key="2">
    <source>
        <dbReference type="ARBA" id="ARBA00006920"/>
    </source>
</evidence>
<name>A0ABN3TTZ0_9ACTN</name>
<organism evidence="14 15">
    <name type="scientific">Actinocorallia aurantiaca</name>
    <dbReference type="NCBI Taxonomy" id="46204"/>
    <lineage>
        <taxon>Bacteria</taxon>
        <taxon>Bacillati</taxon>
        <taxon>Actinomycetota</taxon>
        <taxon>Actinomycetes</taxon>
        <taxon>Streptosporangiales</taxon>
        <taxon>Thermomonosporaceae</taxon>
        <taxon>Actinocorallia</taxon>
    </lineage>
</organism>
<evidence type="ECO:0000256" key="4">
    <source>
        <dbReference type="ARBA" id="ARBA00022538"/>
    </source>
</evidence>
<keyword evidence="10 13" id="KW-0472">Membrane</keyword>
<feature type="transmembrane region" description="Helical" evidence="13">
    <location>
        <begin position="159"/>
        <end position="183"/>
    </location>
</feature>
<evidence type="ECO:0000256" key="5">
    <source>
        <dbReference type="ARBA" id="ARBA00022692"/>
    </source>
</evidence>
<evidence type="ECO:0000256" key="12">
    <source>
        <dbReference type="ARBA" id="ARBA00034430"/>
    </source>
</evidence>
<evidence type="ECO:0000313" key="14">
    <source>
        <dbReference type="EMBL" id="GAA2718867.1"/>
    </source>
</evidence>
<protein>
    <submittedName>
        <fullName evidence="14">TMEM175 family protein</fullName>
    </submittedName>
</protein>
<evidence type="ECO:0000256" key="6">
    <source>
        <dbReference type="ARBA" id="ARBA00022826"/>
    </source>
</evidence>
<evidence type="ECO:0000256" key="1">
    <source>
        <dbReference type="ARBA" id="ARBA00004141"/>
    </source>
</evidence>
<comment type="catalytic activity">
    <reaction evidence="12">
        <text>K(+)(in) = K(+)(out)</text>
        <dbReference type="Rhea" id="RHEA:29463"/>
        <dbReference type="ChEBI" id="CHEBI:29103"/>
    </reaction>
</comment>
<feature type="transmembrane region" description="Helical" evidence="13">
    <location>
        <begin position="116"/>
        <end position="139"/>
    </location>
</feature>
<dbReference type="RefSeq" id="WP_344448218.1">
    <property type="nucleotide sequence ID" value="NZ_BAAATZ010000002.1"/>
</dbReference>
<keyword evidence="3" id="KW-0813">Transport</keyword>
<dbReference type="Pfam" id="PF06736">
    <property type="entry name" value="TMEM175"/>
    <property type="match status" value="1"/>
</dbReference>
<comment type="subcellular location">
    <subcellularLocation>
        <location evidence="1">Membrane</location>
        <topology evidence="1">Multi-pass membrane protein</topology>
    </subcellularLocation>
</comment>
<dbReference type="Proteomes" id="UP001501842">
    <property type="component" value="Unassembled WGS sequence"/>
</dbReference>
<sequence>MDARPSFTRLGVERLNAFSDGVFAIASTLLVLELHSPDGLTAEALRAGLRDNIPSLLTYLLSFMVVGIFWVRHHQILSLARSVTPGLLALNMIFLVLIALIPFPTSLLGNYSADPLAPAVYATVVGLAVLANMALMVFIQRRPDVRRPGVRPALIRAQLLRPALSAVVVFASVPVAFLVSATAAELTWLLLVPIRFLASRGVRQGVLEDQEERR</sequence>
<dbReference type="EMBL" id="BAAATZ010000002">
    <property type="protein sequence ID" value="GAA2718867.1"/>
    <property type="molecule type" value="Genomic_DNA"/>
</dbReference>
<evidence type="ECO:0000256" key="9">
    <source>
        <dbReference type="ARBA" id="ARBA00023065"/>
    </source>
</evidence>
<keyword evidence="7" id="KW-0630">Potassium</keyword>